<dbReference type="InterPro" id="IPR001841">
    <property type="entry name" value="Znf_RING"/>
</dbReference>
<feature type="region of interest" description="Disordered" evidence="2">
    <location>
        <begin position="85"/>
        <end position="119"/>
    </location>
</feature>
<dbReference type="InterPro" id="IPR047126">
    <property type="entry name" value="RNF141-like"/>
</dbReference>
<name>A0A8H7YBT8_PSICU</name>
<dbReference type="AlphaFoldDB" id="A0A8H7YBT8"/>
<gene>
    <name evidence="4" type="ORF">JR316_001185</name>
</gene>
<reference evidence="4" key="1">
    <citation type="submission" date="2021-02" db="EMBL/GenBank/DDBJ databases">
        <title>Psilocybe cubensis genome.</title>
        <authorList>
            <person name="Mckernan K.J."/>
            <person name="Crawford S."/>
            <person name="Trippe A."/>
            <person name="Kane L.T."/>
            <person name="Mclaughlin S."/>
        </authorList>
    </citation>
    <scope>NUCLEOTIDE SEQUENCE [LARGE SCALE GENOMIC DNA]</scope>
    <source>
        <strain evidence="4">MGC-MH-2018</strain>
    </source>
</reference>
<dbReference type="Gene3D" id="3.30.40.10">
    <property type="entry name" value="Zinc/RING finger domain, C3HC4 (zinc finger)"/>
    <property type="match status" value="1"/>
</dbReference>
<dbReference type="SUPFAM" id="SSF57850">
    <property type="entry name" value="RING/U-box"/>
    <property type="match status" value="1"/>
</dbReference>
<sequence length="339" mass="39193">MDPLFISPTMTWMQLSWLNSTRSNKELYKNLKWRLLPGYRIETFLKSMVLASPRPLPQPQEQLWRYNPNCNVYQTHERPIILRVRSSPQKRKKTDAESQLKEHIEQGSTLPTKRERSDDDVEIISPKRKGKMKADNEMRQILSSYEDELTCPICFDIFVASHVGNPCGHTFCGDCGWQWHVQNKKKACPFCRIDLAESMPMIPNIAMDNTVEKHIKALASSGVREWEPGGQKFREWDARKQAWHNGMAKREQQKKISRRAYKPPPVTTQTMWIAMTDSFQDLSSELADGDDIEDFGIVLTIMNANLNDVIISTLYFGGQSTKTSRDWVYPSRHSPVLSI</sequence>
<dbReference type="OrthoDB" id="6105938at2759"/>
<dbReference type="EMBL" id="JAFIQS010000001">
    <property type="protein sequence ID" value="KAG5174524.1"/>
    <property type="molecule type" value="Genomic_DNA"/>
</dbReference>
<keyword evidence="1" id="KW-0479">Metal-binding</keyword>
<dbReference type="PANTHER" id="PTHR12109">
    <property type="entry name" value="RING FINGER PROTEIN 141-RELATED"/>
    <property type="match status" value="1"/>
</dbReference>
<evidence type="ECO:0000256" key="1">
    <source>
        <dbReference type="PROSITE-ProRule" id="PRU00175"/>
    </source>
</evidence>
<feature type="domain" description="RING-type" evidence="3">
    <location>
        <begin position="151"/>
        <end position="192"/>
    </location>
</feature>
<dbReference type="GO" id="GO:0008270">
    <property type="term" value="F:zinc ion binding"/>
    <property type="evidence" value="ECO:0007669"/>
    <property type="project" value="UniProtKB-KW"/>
</dbReference>
<organism evidence="4">
    <name type="scientific">Psilocybe cubensis</name>
    <name type="common">Psychedelic mushroom</name>
    <name type="synonym">Stropharia cubensis</name>
    <dbReference type="NCBI Taxonomy" id="181762"/>
    <lineage>
        <taxon>Eukaryota</taxon>
        <taxon>Fungi</taxon>
        <taxon>Dikarya</taxon>
        <taxon>Basidiomycota</taxon>
        <taxon>Agaricomycotina</taxon>
        <taxon>Agaricomycetes</taxon>
        <taxon>Agaricomycetidae</taxon>
        <taxon>Agaricales</taxon>
        <taxon>Agaricineae</taxon>
        <taxon>Strophariaceae</taxon>
        <taxon>Psilocybe</taxon>
    </lineage>
</organism>
<evidence type="ECO:0000259" key="3">
    <source>
        <dbReference type="PROSITE" id="PS50089"/>
    </source>
</evidence>
<proteinExistence type="predicted"/>
<protein>
    <recommendedName>
        <fullName evidence="3">RING-type domain-containing protein</fullName>
    </recommendedName>
</protein>
<dbReference type="Pfam" id="PF13923">
    <property type="entry name" value="zf-C3HC4_2"/>
    <property type="match status" value="1"/>
</dbReference>
<evidence type="ECO:0000256" key="2">
    <source>
        <dbReference type="SAM" id="MobiDB-lite"/>
    </source>
</evidence>
<feature type="compositionally biased region" description="Basic and acidic residues" evidence="2">
    <location>
        <begin position="94"/>
        <end position="105"/>
    </location>
</feature>
<comment type="caution">
    <text evidence="4">The sequence shown here is derived from an EMBL/GenBank/DDBJ whole genome shotgun (WGS) entry which is preliminary data.</text>
</comment>
<accession>A0A8H7YBT8</accession>
<dbReference type="SMART" id="SM00184">
    <property type="entry name" value="RING"/>
    <property type="match status" value="1"/>
</dbReference>
<keyword evidence="1" id="KW-0862">Zinc</keyword>
<dbReference type="PROSITE" id="PS50089">
    <property type="entry name" value="ZF_RING_2"/>
    <property type="match status" value="1"/>
</dbReference>
<dbReference type="InterPro" id="IPR013083">
    <property type="entry name" value="Znf_RING/FYVE/PHD"/>
</dbReference>
<keyword evidence="1" id="KW-0863">Zinc-finger</keyword>
<evidence type="ECO:0000313" key="4">
    <source>
        <dbReference type="EMBL" id="KAG5174524.1"/>
    </source>
</evidence>